<evidence type="ECO:0000256" key="9">
    <source>
        <dbReference type="ARBA" id="ARBA00022821"/>
    </source>
</evidence>
<comment type="subcellular location">
    <subcellularLocation>
        <location evidence="2">Cytoplasm</location>
    </subcellularLocation>
</comment>
<keyword evidence="10" id="KW-0067">ATP-binding</keyword>
<feature type="domain" description="Disease resistance protein winged helix" evidence="12">
    <location>
        <begin position="526"/>
        <end position="595"/>
    </location>
</feature>
<keyword evidence="7" id="KW-0677">Repeat</keyword>
<protein>
    <recommendedName>
        <fullName evidence="16">NB-ARC domain-containing protein</fullName>
    </recommendedName>
</protein>
<evidence type="ECO:0000259" key="13">
    <source>
        <dbReference type="Pfam" id="PF23598"/>
    </source>
</evidence>
<evidence type="ECO:0000256" key="6">
    <source>
        <dbReference type="ARBA" id="ARBA00022667"/>
    </source>
</evidence>
<dbReference type="GO" id="GO:0009626">
    <property type="term" value="P:plant-type hypersensitive response"/>
    <property type="evidence" value="ECO:0007669"/>
    <property type="project" value="UniProtKB-KW"/>
</dbReference>
<dbReference type="SUPFAM" id="SSF52058">
    <property type="entry name" value="L domain-like"/>
    <property type="match status" value="1"/>
</dbReference>
<dbReference type="Gene3D" id="1.10.10.10">
    <property type="entry name" value="Winged helix-like DNA-binding domain superfamily/Winged helix DNA-binding domain"/>
    <property type="match status" value="1"/>
</dbReference>
<dbReference type="FunFam" id="1.10.10.10:FF:000322">
    <property type="entry name" value="Probable disease resistance protein At1g63360"/>
    <property type="match status" value="1"/>
</dbReference>
<dbReference type="GO" id="GO:0051607">
    <property type="term" value="P:defense response to virus"/>
    <property type="evidence" value="ECO:0007669"/>
    <property type="project" value="UniProtKB-ARBA"/>
</dbReference>
<evidence type="ECO:0000313" key="15">
    <source>
        <dbReference type="Proteomes" id="UP001172457"/>
    </source>
</evidence>
<keyword evidence="15" id="KW-1185">Reference proteome</keyword>
<dbReference type="GO" id="GO:0005524">
    <property type="term" value="F:ATP binding"/>
    <property type="evidence" value="ECO:0007669"/>
    <property type="project" value="UniProtKB-KW"/>
</dbReference>
<dbReference type="EMBL" id="JARYMX010000004">
    <property type="protein sequence ID" value="KAJ9552084.1"/>
    <property type="molecule type" value="Genomic_DNA"/>
</dbReference>
<evidence type="ECO:0000259" key="11">
    <source>
        <dbReference type="Pfam" id="PF00931"/>
    </source>
</evidence>
<evidence type="ECO:0000256" key="5">
    <source>
        <dbReference type="ARBA" id="ARBA00022614"/>
    </source>
</evidence>
<dbReference type="PANTHER" id="PTHR23155">
    <property type="entry name" value="DISEASE RESISTANCE PROTEIN RP"/>
    <property type="match status" value="1"/>
</dbReference>
<dbReference type="Pfam" id="PF00931">
    <property type="entry name" value="NB-ARC"/>
    <property type="match status" value="1"/>
</dbReference>
<dbReference type="AlphaFoldDB" id="A0AA38T1Z1"/>
<keyword evidence="5" id="KW-0433">Leucine-rich repeat</keyword>
<sequence>MIKQTFNALYYNKTNMLPAIESKSTNILFGNKVNQYFIWLKPNNNFILSFVRGRSKIKMAYTGLQMFMAKLKQLIHCNHDPLINNDPSILSQRPQFQLLHQELGSILQTFLNIHQHHHELKNFQNLKTRFKDAAKEAEDIVDLFLSAVYFTKKGISPDSNIFKTSLELTNAFMRKYITTMHIENMEMDLIPNDVYCKSRGLPTRSYVFEIPLDLENVMRSIESLKVELMAINIDDMKMDSSSRINGLKTQSTTRNPLGMKKPSMKERVVGFDRDANAIRDKLVEDTKKLCLTFIVGMGGLGKTTLATRVFNDPYVVHHFHVRAWVTVSQAYIKRDFLIQTLTFIGVQQDLEEASDSQLRGKLHKHLMRKRYLIVIDDIWSIDAWDDLKLFFPHDNTGSRILLTSRLNEVASLAQPHGYVHSLSGLTEEESWELLKQKVFHGNECPEWLIKPGMEIARKCQGLPLSVVVIAGILAKEEMSKDLWEKIACSVTSYIVSDKKGNLETLALSYHHLPHHLRECFLYLGGFPEDHWFNVKRLTWLWVAEGFIEEAGNQSLEDTAKAYLMDLVDRNLVIVAERKFNSEVKACKLHDLVRELCQEKAKEERIFFKACRPPNEVIPRLIPYEVVAQYKQRRLFTNQDITIVNLVHPPIPSIRSLFYFHKNPRLIDDTESEYFYSFSLLRVLDLQKSKYEYVPQSMALLVHLRYLAIWNSSGFPSSLCNLWSLQTLILKTSYSRMDLPSNISDLVNLRHLWSNAELFLLTIEKPMNLQSISEVRYGDGVENFQKYFPSIKKLAYTFSSDEKGRFELLPYLEILKLRRGFHKNHIWFPATLRKLTLVKCGLSWSNMSIIQSLPNLEVLKLKDNAFEGTQWNAGEQQFRQLKFLRLEKLNIVQWEAYSTSFPCLKRLAVWFCGDLEEIPLEIGEIATLELIETDSWSDSVVKSVERIQQEQHDEGNDELKITVNGMELSFYISKDESSESE</sequence>
<gene>
    <name evidence="14" type="ORF">OSB04_016129</name>
</gene>
<keyword evidence="8" id="KW-0547">Nucleotide-binding</keyword>
<evidence type="ECO:0000256" key="8">
    <source>
        <dbReference type="ARBA" id="ARBA00022741"/>
    </source>
</evidence>
<feature type="domain" description="Disease resistance R13L4/SHOC-2-like LRR" evidence="13">
    <location>
        <begin position="653"/>
        <end position="783"/>
    </location>
</feature>
<evidence type="ECO:0000256" key="10">
    <source>
        <dbReference type="ARBA" id="ARBA00022840"/>
    </source>
</evidence>
<dbReference type="InterPro" id="IPR044974">
    <property type="entry name" value="Disease_R_plants"/>
</dbReference>
<accession>A0AA38T1Z1</accession>
<dbReference type="FunFam" id="3.40.50.300:FF:001091">
    <property type="entry name" value="Probable disease resistance protein At1g61300"/>
    <property type="match status" value="1"/>
</dbReference>
<dbReference type="SUPFAM" id="SSF52540">
    <property type="entry name" value="P-loop containing nucleoside triphosphate hydrolases"/>
    <property type="match status" value="1"/>
</dbReference>
<organism evidence="14 15">
    <name type="scientific">Centaurea solstitialis</name>
    <name type="common">yellow star-thistle</name>
    <dbReference type="NCBI Taxonomy" id="347529"/>
    <lineage>
        <taxon>Eukaryota</taxon>
        <taxon>Viridiplantae</taxon>
        <taxon>Streptophyta</taxon>
        <taxon>Embryophyta</taxon>
        <taxon>Tracheophyta</taxon>
        <taxon>Spermatophyta</taxon>
        <taxon>Magnoliopsida</taxon>
        <taxon>eudicotyledons</taxon>
        <taxon>Gunneridae</taxon>
        <taxon>Pentapetalae</taxon>
        <taxon>asterids</taxon>
        <taxon>campanulids</taxon>
        <taxon>Asterales</taxon>
        <taxon>Asteraceae</taxon>
        <taxon>Carduoideae</taxon>
        <taxon>Cardueae</taxon>
        <taxon>Centaureinae</taxon>
        <taxon>Centaurea</taxon>
    </lineage>
</organism>
<evidence type="ECO:0000256" key="2">
    <source>
        <dbReference type="ARBA" id="ARBA00004496"/>
    </source>
</evidence>
<evidence type="ECO:0000313" key="14">
    <source>
        <dbReference type="EMBL" id="KAJ9552084.1"/>
    </source>
</evidence>
<dbReference type="PRINTS" id="PR00364">
    <property type="entry name" value="DISEASERSIST"/>
</dbReference>
<dbReference type="InterPro" id="IPR058922">
    <property type="entry name" value="WHD_DRP"/>
</dbReference>
<evidence type="ECO:0000256" key="3">
    <source>
        <dbReference type="ARBA" id="ARBA00008894"/>
    </source>
</evidence>
<keyword evidence="4" id="KW-0963">Cytoplasm</keyword>
<dbReference type="InterPro" id="IPR036388">
    <property type="entry name" value="WH-like_DNA-bd_sf"/>
</dbReference>
<dbReference type="Pfam" id="PF23598">
    <property type="entry name" value="LRR_14"/>
    <property type="match status" value="1"/>
</dbReference>
<dbReference type="Gene3D" id="1.20.5.4130">
    <property type="match status" value="1"/>
</dbReference>
<comment type="function">
    <text evidence="1">Confers resistance to late blight (Phytophthora infestans) races carrying the avirulence gene Avr1. Resistance proteins guard the plant against pathogens that contain an appropriate avirulence protein via an indirect interaction with this avirulence protein. That triggers a defense system including the hypersensitive response, which restricts the pathogen growth.</text>
</comment>
<feature type="domain" description="NB-ARC" evidence="11">
    <location>
        <begin position="273"/>
        <end position="442"/>
    </location>
</feature>
<evidence type="ECO:0000259" key="12">
    <source>
        <dbReference type="Pfam" id="PF23559"/>
    </source>
</evidence>
<dbReference type="InterPro" id="IPR032675">
    <property type="entry name" value="LRR_dom_sf"/>
</dbReference>
<dbReference type="Gene3D" id="1.10.8.430">
    <property type="entry name" value="Helical domain of apoptotic protease-activating factors"/>
    <property type="match status" value="1"/>
</dbReference>
<comment type="caution">
    <text evidence="14">The sequence shown here is derived from an EMBL/GenBank/DDBJ whole genome shotgun (WGS) entry which is preliminary data.</text>
</comment>
<dbReference type="GO" id="GO:0043531">
    <property type="term" value="F:ADP binding"/>
    <property type="evidence" value="ECO:0007669"/>
    <property type="project" value="InterPro"/>
</dbReference>
<dbReference type="PANTHER" id="PTHR23155:SF1152">
    <property type="entry name" value="AAA+ ATPASE DOMAIN-CONTAINING PROTEIN"/>
    <property type="match status" value="1"/>
</dbReference>
<keyword evidence="9" id="KW-0611">Plant defense</keyword>
<evidence type="ECO:0008006" key="16">
    <source>
        <dbReference type="Google" id="ProtNLM"/>
    </source>
</evidence>
<evidence type="ECO:0000256" key="7">
    <source>
        <dbReference type="ARBA" id="ARBA00022737"/>
    </source>
</evidence>
<dbReference type="InterPro" id="IPR027417">
    <property type="entry name" value="P-loop_NTPase"/>
</dbReference>
<dbReference type="Gene3D" id="3.40.50.300">
    <property type="entry name" value="P-loop containing nucleotide triphosphate hydrolases"/>
    <property type="match status" value="1"/>
</dbReference>
<comment type="similarity">
    <text evidence="3">Belongs to the disease resistance NB-LRR family.</text>
</comment>
<dbReference type="InterPro" id="IPR055414">
    <property type="entry name" value="LRR_R13L4/SHOC2-like"/>
</dbReference>
<keyword evidence="6" id="KW-0381">Hypersensitive response</keyword>
<dbReference type="Gene3D" id="3.80.10.10">
    <property type="entry name" value="Ribonuclease Inhibitor"/>
    <property type="match status" value="1"/>
</dbReference>
<dbReference type="InterPro" id="IPR002182">
    <property type="entry name" value="NB-ARC"/>
</dbReference>
<evidence type="ECO:0000256" key="4">
    <source>
        <dbReference type="ARBA" id="ARBA00022490"/>
    </source>
</evidence>
<name>A0AA38T1Z1_9ASTR</name>
<reference evidence="14" key="1">
    <citation type="submission" date="2023-03" db="EMBL/GenBank/DDBJ databases">
        <title>Chromosome-scale reference genome and RAD-based genetic map of yellow starthistle (Centaurea solstitialis) reveal putative structural variation and QTLs associated with invader traits.</title>
        <authorList>
            <person name="Reatini B."/>
            <person name="Cang F.A."/>
            <person name="Jiang Q."/>
            <person name="Mckibben M.T.W."/>
            <person name="Barker M.S."/>
            <person name="Rieseberg L.H."/>
            <person name="Dlugosch K.M."/>
        </authorList>
    </citation>
    <scope>NUCLEOTIDE SEQUENCE</scope>
    <source>
        <strain evidence="14">CAN-66</strain>
        <tissue evidence="14">Leaf</tissue>
    </source>
</reference>
<dbReference type="Pfam" id="PF23559">
    <property type="entry name" value="WHD_DRP"/>
    <property type="match status" value="1"/>
</dbReference>
<dbReference type="InterPro" id="IPR042197">
    <property type="entry name" value="Apaf_helical"/>
</dbReference>
<evidence type="ECO:0000256" key="1">
    <source>
        <dbReference type="ARBA" id="ARBA00002074"/>
    </source>
</evidence>
<proteinExistence type="inferred from homology"/>
<dbReference type="Proteomes" id="UP001172457">
    <property type="component" value="Chromosome 4"/>
</dbReference>